<protein>
    <recommendedName>
        <fullName evidence="1">C-type lectin domain-containing protein</fullName>
    </recommendedName>
</protein>
<dbReference type="EMBL" id="JARGEI010000014">
    <property type="protein sequence ID" value="KAJ8719949.1"/>
    <property type="molecule type" value="Genomic_DNA"/>
</dbReference>
<evidence type="ECO:0000259" key="1">
    <source>
        <dbReference type="PROSITE" id="PS50041"/>
    </source>
</evidence>
<dbReference type="Gene3D" id="3.10.100.10">
    <property type="entry name" value="Mannose-Binding Protein A, subunit A"/>
    <property type="match status" value="1"/>
</dbReference>
<keyword evidence="3" id="KW-1185">Reference proteome</keyword>
<dbReference type="PROSITE" id="PS50041">
    <property type="entry name" value="C_TYPE_LECTIN_2"/>
    <property type="match status" value="1"/>
</dbReference>
<dbReference type="SUPFAM" id="SSF56436">
    <property type="entry name" value="C-type lectin-like"/>
    <property type="match status" value="1"/>
</dbReference>
<reference evidence="2" key="1">
    <citation type="submission" date="2023-03" db="EMBL/GenBank/DDBJ databases">
        <title>Chromosome-level genomes of two armyworms, Mythimna separata and Mythimna loreyi, provide insights into the biosynthesis and reception of sex pheromones.</title>
        <authorList>
            <person name="Zhao H."/>
        </authorList>
    </citation>
    <scope>NUCLEOTIDE SEQUENCE</scope>
    <source>
        <strain evidence="2">BeijingLab</strain>
        <tissue evidence="2">Pupa</tissue>
    </source>
</reference>
<name>A0AAD7YLX4_MYTSE</name>
<sequence>MVGVECKTPQGFIVHKSARKAYKVMYQAKPWVKAREECQKMGATLAVPKSHDEFQFLQKLVRGMYYPHITGTSYKLLVWLGINNIEDYTIWRNIDGEDIKDTGFSGWASSHGFSNDPAEPHCAGIDAVNPGLRDYWCHLPQPYICQIKVSSFGLPDYNNINEAAEHLIHEQFIFQDR</sequence>
<dbReference type="CDD" id="cd00037">
    <property type="entry name" value="CLECT"/>
    <property type="match status" value="1"/>
</dbReference>
<dbReference type="InterPro" id="IPR016186">
    <property type="entry name" value="C-type_lectin-like/link_sf"/>
</dbReference>
<dbReference type="AlphaFoldDB" id="A0AAD7YLX4"/>
<feature type="domain" description="C-type lectin" evidence="1">
    <location>
        <begin position="17"/>
        <end position="146"/>
    </location>
</feature>
<organism evidence="2 3">
    <name type="scientific">Mythimna separata</name>
    <name type="common">Oriental armyworm</name>
    <name type="synonym">Pseudaletia separata</name>
    <dbReference type="NCBI Taxonomy" id="271217"/>
    <lineage>
        <taxon>Eukaryota</taxon>
        <taxon>Metazoa</taxon>
        <taxon>Ecdysozoa</taxon>
        <taxon>Arthropoda</taxon>
        <taxon>Hexapoda</taxon>
        <taxon>Insecta</taxon>
        <taxon>Pterygota</taxon>
        <taxon>Neoptera</taxon>
        <taxon>Endopterygota</taxon>
        <taxon>Lepidoptera</taxon>
        <taxon>Glossata</taxon>
        <taxon>Ditrysia</taxon>
        <taxon>Noctuoidea</taxon>
        <taxon>Noctuidae</taxon>
        <taxon>Noctuinae</taxon>
        <taxon>Hadenini</taxon>
        <taxon>Mythimna</taxon>
    </lineage>
</organism>
<dbReference type="PANTHER" id="PTHR22801:SF63">
    <property type="entry name" value="C-TYPE LECTIN DOMAIN-CONTAINING PROTEIN"/>
    <property type="match status" value="1"/>
</dbReference>
<dbReference type="PANTHER" id="PTHR22801">
    <property type="entry name" value="LITHOSTATHINE"/>
    <property type="match status" value="1"/>
</dbReference>
<gene>
    <name evidence="2" type="ORF">PYW07_011992</name>
</gene>
<dbReference type="InterPro" id="IPR050801">
    <property type="entry name" value="Ca-Dep_Lectins_ImmuneDev"/>
</dbReference>
<accession>A0AAD7YLX4</accession>
<comment type="caution">
    <text evidence="2">The sequence shown here is derived from an EMBL/GenBank/DDBJ whole genome shotgun (WGS) entry which is preliminary data.</text>
</comment>
<evidence type="ECO:0000313" key="2">
    <source>
        <dbReference type="EMBL" id="KAJ8719949.1"/>
    </source>
</evidence>
<dbReference type="Proteomes" id="UP001231518">
    <property type="component" value="Chromosome 3"/>
</dbReference>
<proteinExistence type="predicted"/>
<dbReference type="InterPro" id="IPR016187">
    <property type="entry name" value="CTDL_fold"/>
</dbReference>
<dbReference type="SMART" id="SM00034">
    <property type="entry name" value="CLECT"/>
    <property type="match status" value="1"/>
</dbReference>
<dbReference type="Pfam" id="PF00059">
    <property type="entry name" value="Lectin_C"/>
    <property type="match status" value="1"/>
</dbReference>
<evidence type="ECO:0000313" key="3">
    <source>
        <dbReference type="Proteomes" id="UP001231518"/>
    </source>
</evidence>
<dbReference type="InterPro" id="IPR001304">
    <property type="entry name" value="C-type_lectin-like"/>
</dbReference>